<evidence type="ECO:0000313" key="2">
    <source>
        <dbReference type="EnsemblProtists" id="PYU1_T005894"/>
    </source>
</evidence>
<keyword evidence="1" id="KW-0812">Transmembrane</keyword>
<accession>K3WLQ2</accession>
<dbReference type="VEuPathDB" id="FungiDB:PYU1_G005882"/>
<dbReference type="EMBL" id="GL376573">
    <property type="status" value="NOT_ANNOTATED_CDS"/>
    <property type="molecule type" value="Genomic_DNA"/>
</dbReference>
<name>K3WLQ2_GLOUD</name>
<proteinExistence type="predicted"/>
<dbReference type="EnsemblProtists" id="PYU1_T005894">
    <property type="protein sequence ID" value="PYU1_T005894"/>
    <property type="gene ID" value="PYU1_G005882"/>
</dbReference>
<evidence type="ECO:0000313" key="3">
    <source>
        <dbReference type="Proteomes" id="UP000019132"/>
    </source>
</evidence>
<reference evidence="3" key="2">
    <citation type="submission" date="2010-04" db="EMBL/GenBank/DDBJ databases">
        <authorList>
            <person name="Buell R."/>
            <person name="Hamilton J."/>
            <person name="Hostetler J."/>
        </authorList>
    </citation>
    <scope>NUCLEOTIDE SEQUENCE [LARGE SCALE GENOMIC DNA]</scope>
    <source>
        <strain evidence="3">DAOM:BR144</strain>
    </source>
</reference>
<reference evidence="3" key="1">
    <citation type="journal article" date="2010" name="Genome Biol.">
        <title>Genome sequence of the necrotrophic plant pathogen Pythium ultimum reveals original pathogenicity mechanisms and effector repertoire.</title>
        <authorList>
            <person name="Levesque C.A."/>
            <person name="Brouwer H."/>
            <person name="Cano L."/>
            <person name="Hamilton J.P."/>
            <person name="Holt C."/>
            <person name="Huitema E."/>
            <person name="Raffaele S."/>
            <person name="Robideau G.P."/>
            <person name="Thines M."/>
            <person name="Win J."/>
            <person name="Zerillo M.M."/>
            <person name="Beakes G.W."/>
            <person name="Boore J.L."/>
            <person name="Busam D."/>
            <person name="Dumas B."/>
            <person name="Ferriera S."/>
            <person name="Fuerstenberg S.I."/>
            <person name="Gachon C.M."/>
            <person name="Gaulin E."/>
            <person name="Govers F."/>
            <person name="Grenville-Briggs L."/>
            <person name="Horner N."/>
            <person name="Hostetler J."/>
            <person name="Jiang R.H."/>
            <person name="Johnson J."/>
            <person name="Krajaejun T."/>
            <person name="Lin H."/>
            <person name="Meijer H.J."/>
            <person name="Moore B."/>
            <person name="Morris P."/>
            <person name="Phuntmart V."/>
            <person name="Puiu D."/>
            <person name="Shetty J."/>
            <person name="Stajich J.E."/>
            <person name="Tripathy S."/>
            <person name="Wawra S."/>
            <person name="van West P."/>
            <person name="Whitty B.R."/>
            <person name="Coutinho P.M."/>
            <person name="Henrissat B."/>
            <person name="Martin F."/>
            <person name="Thomas P.D."/>
            <person name="Tyler B.M."/>
            <person name="De Vries R.P."/>
            <person name="Kamoun S."/>
            <person name="Yandell M."/>
            <person name="Tisserat N."/>
            <person name="Buell C.R."/>
        </authorList>
    </citation>
    <scope>NUCLEOTIDE SEQUENCE</scope>
    <source>
        <strain evidence="3">DAOM:BR144</strain>
    </source>
</reference>
<dbReference type="HOGENOM" id="CLU_2431846_0_0_1"/>
<organism evidence="2 3">
    <name type="scientific">Globisporangium ultimum (strain ATCC 200006 / CBS 805.95 / DAOM BR144)</name>
    <name type="common">Pythium ultimum</name>
    <dbReference type="NCBI Taxonomy" id="431595"/>
    <lineage>
        <taxon>Eukaryota</taxon>
        <taxon>Sar</taxon>
        <taxon>Stramenopiles</taxon>
        <taxon>Oomycota</taxon>
        <taxon>Peronosporomycetes</taxon>
        <taxon>Pythiales</taxon>
        <taxon>Pythiaceae</taxon>
        <taxon>Globisporangium</taxon>
    </lineage>
</organism>
<dbReference type="InParanoid" id="K3WLQ2"/>
<reference evidence="2" key="3">
    <citation type="submission" date="2015-02" db="UniProtKB">
        <authorList>
            <consortium name="EnsemblProtists"/>
        </authorList>
    </citation>
    <scope>IDENTIFICATION</scope>
    <source>
        <strain evidence="2">DAOM BR144</strain>
    </source>
</reference>
<evidence type="ECO:0000256" key="1">
    <source>
        <dbReference type="SAM" id="Phobius"/>
    </source>
</evidence>
<dbReference type="Proteomes" id="UP000019132">
    <property type="component" value="Unassembled WGS sequence"/>
</dbReference>
<protein>
    <submittedName>
        <fullName evidence="2">Uncharacterized protein</fullName>
    </submittedName>
</protein>
<keyword evidence="1" id="KW-0472">Membrane</keyword>
<keyword evidence="3" id="KW-1185">Reference proteome</keyword>
<dbReference type="AlphaFoldDB" id="K3WLQ2"/>
<feature type="transmembrane region" description="Helical" evidence="1">
    <location>
        <begin position="68"/>
        <end position="86"/>
    </location>
</feature>
<sequence length="91" mass="10312">MRHRQCLLQIVAGPRPTGKQARASNIANSGTQKVLLYLRQPEILQSLAANILSRVLLLLLVDFEQRCLDLWTVILLFFFSIIFIDLNGSMS</sequence>
<keyword evidence="1" id="KW-1133">Transmembrane helix</keyword>